<proteinExistence type="predicted"/>
<evidence type="ECO:0000313" key="1">
    <source>
        <dbReference type="EMBL" id="CDW46028.1"/>
    </source>
</evidence>
<reference evidence="1" key="1">
    <citation type="submission" date="2014-05" db="EMBL/GenBank/DDBJ databases">
        <authorList>
            <person name="Chronopoulou M."/>
        </authorList>
    </citation>
    <scope>NUCLEOTIDE SEQUENCE</scope>
    <source>
        <tissue evidence="1">Whole organism</tissue>
    </source>
</reference>
<dbReference type="AlphaFoldDB" id="A0A0K2V651"/>
<organism evidence="1">
    <name type="scientific">Lepeophtheirus salmonis</name>
    <name type="common">Salmon louse</name>
    <name type="synonym">Caligus salmonis</name>
    <dbReference type="NCBI Taxonomy" id="72036"/>
    <lineage>
        <taxon>Eukaryota</taxon>
        <taxon>Metazoa</taxon>
        <taxon>Ecdysozoa</taxon>
        <taxon>Arthropoda</taxon>
        <taxon>Crustacea</taxon>
        <taxon>Multicrustacea</taxon>
        <taxon>Hexanauplia</taxon>
        <taxon>Copepoda</taxon>
        <taxon>Siphonostomatoida</taxon>
        <taxon>Caligidae</taxon>
        <taxon>Lepeophtheirus</taxon>
    </lineage>
</organism>
<name>A0A0K2V651_LEPSM</name>
<sequence>MKLCKKRFPVKSSLLTSDILGALTIKFHNNERPFSVILRENSELLDVKMGSTIKRA</sequence>
<accession>A0A0K2V651</accession>
<dbReference type="EMBL" id="HACA01028667">
    <property type="protein sequence ID" value="CDW46028.1"/>
    <property type="molecule type" value="Transcribed_RNA"/>
</dbReference>
<protein>
    <submittedName>
        <fullName evidence="1">Uncharacterized protein</fullName>
    </submittedName>
</protein>